<keyword evidence="1" id="KW-0812">Transmembrane</keyword>
<name>A0A8S1ECP9_9PELO</name>
<gene>
    <name evidence="2" type="ORF">CBOVIS_LOCUS2822</name>
</gene>
<dbReference type="Proteomes" id="UP000494206">
    <property type="component" value="Unassembled WGS sequence"/>
</dbReference>
<organism evidence="2 3">
    <name type="scientific">Caenorhabditis bovis</name>
    <dbReference type="NCBI Taxonomy" id="2654633"/>
    <lineage>
        <taxon>Eukaryota</taxon>
        <taxon>Metazoa</taxon>
        <taxon>Ecdysozoa</taxon>
        <taxon>Nematoda</taxon>
        <taxon>Chromadorea</taxon>
        <taxon>Rhabditida</taxon>
        <taxon>Rhabditina</taxon>
        <taxon>Rhabditomorpha</taxon>
        <taxon>Rhabditoidea</taxon>
        <taxon>Rhabditidae</taxon>
        <taxon>Peloderinae</taxon>
        <taxon>Caenorhabditis</taxon>
    </lineage>
</organism>
<protein>
    <submittedName>
        <fullName evidence="2">Uncharacterized protein</fullName>
    </submittedName>
</protein>
<evidence type="ECO:0000313" key="2">
    <source>
        <dbReference type="EMBL" id="CAB3399748.1"/>
    </source>
</evidence>
<proteinExistence type="predicted"/>
<evidence type="ECO:0000313" key="3">
    <source>
        <dbReference type="Proteomes" id="UP000494206"/>
    </source>
</evidence>
<comment type="caution">
    <text evidence="2">The sequence shown here is derived from an EMBL/GenBank/DDBJ whole genome shotgun (WGS) entry which is preliminary data.</text>
</comment>
<keyword evidence="1" id="KW-0472">Membrane</keyword>
<evidence type="ECO:0000256" key="1">
    <source>
        <dbReference type="SAM" id="Phobius"/>
    </source>
</evidence>
<sequence>MSMKSIWAASPRKVNHSLHVQHKLDFQCQNHIHSLVPCEVSCLSVKLLDGTNNFVFAEFAECASPVQIITRDDDGTHFSGINGNVTFTDKVKMYNVKIEYSFSTAGVASNTPSKSARSAYLVIIFCSGIFLIILLACLNARCKHLFEVPPQRTDYVEHYVHYSQRNNPEVHLGY</sequence>
<dbReference type="EMBL" id="CADEPM010000002">
    <property type="protein sequence ID" value="CAB3399748.1"/>
    <property type="molecule type" value="Genomic_DNA"/>
</dbReference>
<accession>A0A8S1ECP9</accession>
<reference evidence="2 3" key="1">
    <citation type="submission" date="2020-04" db="EMBL/GenBank/DDBJ databases">
        <authorList>
            <person name="Laetsch R D."/>
            <person name="Stevens L."/>
            <person name="Kumar S."/>
            <person name="Blaxter L. M."/>
        </authorList>
    </citation>
    <scope>NUCLEOTIDE SEQUENCE [LARGE SCALE GENOMIC DNA]</scope>
</reference>
<keyword evidence="3" id="KW-1185">Reference proteome</keyword>
<dbReference type="AlphaFoldDB" id="A0A8S1ECP9"/>
<feature type="transmembrane region" description="Helical" evidence="1">
    <location>
        <begin position="119"/>
        <end position="138"/>
    </location>
</feature>
<keyword evidence="1" id="KW-1133">Transmembrane helix</keyword>